<dbReference type="GO" id="GO:0016020">
    <property type="term" value="C:membrane"/>
    <property type="evidence" value="ECO:0007669"/>
    <property type="project" value="UniProtKB-SubCell"/>
</dbReference>
<feature type="domain" description="Mab-21-like HhH/H2TH-like" evidence="7">
    <location>
        <begin position="233"/>
        <end position="316"/>
    </location>
</feature>
<evidence type="ECO:0000256" key="4">
    <source>
        <dbReference type="ARBA" id="ARBA00022729"/>
    </source>
</evidence>
<dbReference type="SMART" id="SM01265">
    <property type="entry name" value="Mab-21"/>
    <property type="match status" value="1"/>
</dbReference>
<dbReference type="EMBL" id="VZRU01003319">
    <property type="protein sequence ID" value="NWW44245.1"/>
    <property type="molecule type" value="Genomic_DNA"/>
</dbReference>
<evidence type="ECO:0000256" key="6">
    <source>
        <dbReference type="ARBA" id="ARBA00023136"/>
    </source>
</evidence>
<dbReference type="InterPro" id="IPR046906">
    <property type="entry name" value="Mab-21_HhH/H2TH-like"/>
</dbReference>
<comment type="caution">
    <text evidence="8">The sequence shown here is derived from an EMBL/GenBank/DDBJ whole genome shotgun (WGS) entry which is preliminary data.</text>
</comment>
<dbReference type="PRINTS" id="PR02107">
    <property type="entry name" value="INOS145TPRIP"/>
</dbReference>
<keyword evidence="5" id="KW-1133">Transmembrane helix</keyword>
<dbReference type="Proteomes" id="UP000565207">
    <property type="component" value="Unassembled WGS sequence"/>
</dbReference>
<keyword evidence="6" id="KW-0472">Membrane</keyword>
<feature type="non-terminal residue" evidence="8">
    <location>
        <position position="1"/>
    </location>
</feature>
<dbReference type="PANTHER" id="PTHR10656:SF9">
    <property type="entry name" value="INOSITOL 1,4,5-TRISPHOSPHATE RECEPTOR-INTERACTING PROTEIN-LIKE 2"/>
    <property type="match status" value="1"/>
</dbReference>
<organism evidence="8 9">
    <name type="scientific">Pedionomus torquatus</name>
    <name type="common">Plains-wanderer</name>
    <dbReference type="NCBI Taxonomy" id="227192"/>
    <lineage>
        <taxon>Eukaryota</taxon>
        <taxon>Metazoa</taxon>
        <taxon>Chordata</taxon>
        <taxon>Craniata</taxon>
        <taxon>Vertebrata</taxon>
        <taxon>Euteleostomi</taxon>
        <taxon>Archelosauria</taxon>
        <taxon>Archosauria</taxon>
        <taxon>Dinosauria</taxon>
        <taxon>Saurischia</taxon>
        <taxon>Theropoda</taxon>
        <taxon>Coelurosauria</taxon>
        <taxon>Aves</taxon>
        <taxon>Neognathae</taxon>
        <taxon>Neoaves</taxon>
        <taxon>Charadriiformes</taxon>
        <taxon>Pedionomidae</taxon>
        <taxon>Pedionomus</taxon>
    </lineage>
</organism>
<evidence type="ECO:0000256" key="3">
    <source>
        <dbReference type="ARBA" id="ARBA00022692"/>
    </source>
</evidence>
<name>A0A7K6N578_PEDTO</name>
<dbReference type="Pfam" id="PF20266">
    <property type="entry name" value="Mab-21_C"/>
    <property type="match status" value="1"/>
</dbReference>
<evidence type="ECO:0000256" key="2">
    <source>
        <dbReference type="ARBA" id="ARBA00005554"/>
    </source>
</evidence>
<feature type="non-terminal residue" evidence="8">
    <location>
        <position position="380"/>
    </location>
</feature>
<proteinExistence type="inferred from homology"/>
<evidence type="ECO:0000256" key="1">
    <source>
        <dbReference type="ARBA" id="ARBA00004479"/>
    </source>
</evidence>
<evidence type="ECO:0000313" key="8">
    <source>
        <dbReference type="EMBL" id="NWW44245.1"/>
    </source>
</evidence>
<keyword evidence="4" id="KW-0732">Signal</keyword>
<reference evidence="8 9" key="1">
    <citation type="submission" date="2019-09" db="EMBL/GenBank/DDBJ databases">
        <title>Bird 10,000 Genomes (B10K) Project - Family phase.</title>
        <authorList>
            <person name="Zhang G."/>
        </authorList>
    </citation>
    <scope>NUCLEOTIDE SEQUENCE [LARGE SCALE GENOMIC DNA]</scope>
    <source>
        <strain evidence="8">B10K-DU-029-80</strain>
        <tissue evidence="8">Muscle</tissue>
    </source>
</reference>
<dbReference type="Gene3D" id="1.10.1410.40">
    <property type="match status" value="1"/>
</dbReference>
<dbReference type="PANTHER" id="PTHR10656">
    <property type="entry name" value="CELL FATE DETERMINING PROTEIN MAB21-RELATED"/>
    <property type="match status" value="1"/>
</dbReference>
<accession>A0A7K6N578</accession>
<dbReference type="InterPro" id="IPR024810">
    <property type="entry name" value="MAB21L/cGLR"/>
</dbReference>
<keyword evidence="3" id="KW-0812">Transmembrane</keyword>
<evidence type="ECO:0000313" key="9">
    <source>
        <dbReference type="Proteomes" id="UP000565207"/>
    </source>
</evidence>
<sequence length="380" mass="41781">LESFHGRQLRLSPHVLGHSKAQVGRVVAELVGAAKAQGLQPGPLALSLRGDFVCVGSAYEQHKVRSPDGFDILVPLRLPPRLAPQPRCAEGAGGAFLCGLRATGLEGPAGFCLELRGRSHLSSGLVLRWFQGHLQRCLGAVRYRLRERCRISLSACPGHLPVLRILPRSDYVCCHISMAVRLIPAIPLGDALYLTALPPDGPQGSEALWGLNTSRQEQRLLGWLKERAPAASCHLKCLQILKGLRDLRGQGLEEPLGSQWGRVLSSYVLKTALFSLLLQGPLEAWDERFLVERLEDLVLYLRDCLRKQVLMHFFLGNASVPEAVPLPRFLKEAAPVNLLAAFDGATLDLVAFQLISTWIQAPHVIRMYSSPRYLPPVPTP</sequence>
<comment type="similarity">
    <text evidence="2">Belongs to the ITPRIP family.</text>
</comment>
<dbReference type="AlphaFoldDB" id="A0A7K6N578"/>
<dbReference type="Gene3D" id="3.30.460.90">
    <property type="match status" value="1"/>
</dbReference>
<dbReference type="InterPro" id="IPR026250">
    <property type="entry name" value="ITPRIP-like"/>
</dbReference>
<comment type="subcellular location">
    <subcellularLocation>
        <location evidence="1">Membrane</location>
        <topology evidence="1">Single-pass type I membrane protein</topology>
    </subcellularLocation>
</comment>
<keyword evidence="9" id="KW-1185">Reference proteome</keyword>
<protein>
    <submittedName>
        <fullName evidence="8">IPIL2 protein</fullName>
    </submittedName>
</protein>
<gene>
    <name evidence="8" type="primary">Itpripl2</name>
    <name evidence="8" type="ORF">PEDTOR_R10208</name>
</gene>
<evidence type="ECO:0000259" key="7">
    <source>
        <dbReference type="Pfam" id="PF20266"/>
    </source>
</evidence>
<evidence type="ECO:0000256" key="5">
    <source>
        <dbReference type="ARBA" id="ARBA00022989"/>
    </source>
</evidence>